<dbReference type="PANTHER" id="PTHR38463:SF1">
    <property type="entry name" value="STRESS RESPONSE PROTEIN YSNF"/>
    <property type="match status" value="1"/>
</dbReference>
<dbReference type="NCBIfam" id="TIGR02271">
    <property type="entry name" value="YsnF/AvaK domain"/>
    <property type="match status" value="1"/>
</dbReference>
<evidence type="ECO:0000259" key="2">
    <source>
        <dbReference type="Pfam" id="PF09557"/>
    </source>
</evidence>
<dbReference type="GO" id="GO:0019684">
    <property type="term" value="P:photosynthesis, light reaction"/>
    <property type="evidence" value="ECO:0007669"/>
    <property type="project" value="InterPro"/>
</dbReference>
<feature type="domain" description="DUF2382" evidence="2">
    <location>
        <begin position="191"/>
        <end position="304"/>
    </location>
</feature>
<dbReference type="Gene3D" id="3.90.50.10">
    <property type="entry name" value="Photosynthetic Reaction Center, subunit H, domain 2"/>
    <property type="match status" value="1"/>
</dbReference>
<name>A0A8J7BYW4_9CYAN</name>
<dbReference type="InterPro" id="IPR019060">
    <property type="entry name" value="DUF2382"/>
</dbReference>
<feature type="domain" description="PRC-barrel" evidence="1">
    <location>
        <begin position="20"/>
        <end position="88"/>
    </location>
</feature>
<gene>
    <name evidence="3" type="ORF">ICL16_31420</name>
</gene>
<comment type="caution">
    <text evidence="3">The sequence shown here is derived from an EMBL/GenBank/DDBJ whole genome shotgun (WGS) entry which is preliminary data.</text>
</comment>
<dbReference type="GO" id="GO:0030077">
    <property type="term" value="C:plasma membrane light-harvesting complex"/>
    <property type="evidence" value="ECO:0007669"/>
    <property type="project" value="InterPro"/>
</dbReference>
<sequence>MVLYNFEAEAFDPNHSDIQDSGIKNFDVYSDINDDKVGNIKNILVDETGRIRYLVIDTSFWVFGKQVLLPIGLSRIDYSARRIHAKGLTKSQVENLPEFQELEKVNYDYEELLPRVYRTPITEAPLDTSIPLEASLPLEASASLDAPPAYAEPKVKLVTQPIATPVDNRDTYTYEQEPSLYDINERDHQTLKLYEEQLIAKKNRVKRGEVKVGKHVETETVQVSVPVEKQRVIVERTTPKDGFQVGTPSNVDFREEEMAHIDIYEETVDIQKQPVVREEVKIKKVVEQDKVKAKVKLRREELDVNTHHHHHH</sequence>
<evidence type="ECO:0000313" key="3">
    <source>
        <dbReference type="EMBL" id="MBD2776447.1"/>
    </source>
</evidence>
<dbReference type="AlphaFoldDB" id="A0A8J7BYW4"/>
<dbReference type="Proteomes" id="UP000629098">
    <property type="component" value="Unassembled WGS sequence"/>
</dbReference>
<reference evidence="3" key="1">
    <citation type="submission" date="2020-09" db="EMBL/GenBank/DDBJ databases">
        <title>Iningainema tapete sp. nov. (Scytonemataceae, Cyanobacteria) from greenhouses in central Florida (USA) produces two types of nodularin with biosynthetic potential for microcystin-LR and anabaenopeptins.</title>
        <authorList>
            <person name="Berthold D.E."/>
            <person name="Lefler F.W."/>
            <person name="Huang I.-S."/>
            <person name="Abdulla H."/>
            <person name="Zimba P.V."/>
            <person name="Laughinghouse H.D. IV."/>
        </authorList>
    </citation>
    <scope>NUCLEOTIDE SEQUENCE</scope>
    <source>
        <strain evidence="3">BLCCT55</strain>
    </source>
</reference>
<organism evidence="3 4">
    <name type="scientific">Iningainema tapete BLCC-T55</name>
    <dbReference type="NCBI Taxonomy" id="2748662"/>
    <lineage>
        <taxon>Bacteria</taxon>
        <taxon>Bacillati</taxon>
        <taxon>Cyanobacteriota</taxon>
        <taxon>Cyanophyceae</taxon>
        <taxon>Nostocales</taxon>
        <taxon>Scytonemataceae</taxon>
        <taxon>Iningainema tapete</taxon>
    </lineage>
</organism>
<evidence type="ECO:0000259" key="1">
    <source>
        <dbReference type="Pfam" id="PF05239"/>
    </source>
</evidence>
<dbReference type="RefSeq" id="WP_190835522.1">
    <property type="nucleotide sequence ID" value="NZ_CAWPPI010000095.1"/>
</dbReference>
<accession>A0A8J7BYW4</accession>
<dbReference type="InterPro" id="IPR027275">
    <property type="entry name" value="PRC-brl_dom"/>
</dbReference>
<dbReference type="Pfam" id="PF09557">
    <property type="entry name" value="DUF2382"/>
    <property type="match status" value="1"/>
</dbReference>
<dbReference type="SUPFAM" id="SSF50346">
    <property type="entry name" value="PRC-barrel domain"/>
    <property type="match status" value="1"/>
</dbReference>
<dbReference type="InterPro" id="IPR052967">
    <property type="entry name" value="Stress_Response_Assoc"/>
</dbReference>
<dbReference type="InterPro" id="IPR011033">
    <property type="entry name" value="PRC_barrel-like_sf"/>
</dbReference>
<dbReference type="Pfam" id="PF05239">
    <property type="entry name" value="PRC"/>
    <property type="match status" value="1"/>
</dbReference>
<proteinExistence type="predicted"/>
<protein>
    <submittedName>
        <fullName evidence="3">DUF2382 domain-containing protein</fullName>
    </submittedName>
</protein>
<dbReference type="InterPro" id="IPR014747">
    <property type="entry name" value="Bac_photo_RC_H_C"/>
</dbReference>
<dbReference type="PANTHER" id="PTHR38463">
    <property type="entry name" value="STRESS RESPONSE PROTEIN YSNF"/>
    <property type="match status" value="1"/>
</dbReference>
<evidence type="ECO:0000313" key="4">
    <source>
        <dbReference type="Proteomes" id="UP000629098"/>
    </source>
</evidence>
<dbReference type="EMBL" id="JACXAE010000095">
    <property type="protein sequence ID" value="MBD2776447.1"/>
    <property type="molecule type" value="Genomic_DNA"/>
</dbReference>
<keyword evidence="4" id="KW-1185">Reference proteome</keyword>